<dbReference type="Proteomes" id="UP000886667">
    <property type="component" value="Unassembled WGS sequence"/>
</dbReference>
<dbReference type="InterPro" id="IPR050722">
    <property type="entry name" value="Pyruvate:ferred/Flavod_OxRd"/>
</dbReference>
<reference evidence="3" key="1">
    <citation type="journal article" date="2021" name="Proc. Natl. Acad. Sci. U.S.A.">
        <title>Global biogeography of chemosynthetic symbionts reveals both localized and globally distributed symbiont groups. .</title>
        <authorList>
            <person name="Osvatic J.T."/>
            <person name="Wilkins L.G.E."/>
            <person name="Leibrecht L."/>
            <person name="Leray M."/>
            <person name="Zauner S."/>
            <person name="Polzin J."/>
            <person name="Camacho Y."/>
            <person name="Gros O."/>
            <person name="van Gils J.A."/>
            <person name="Eisen J.A."/>
            <person name="Petersen J.M."/>
            <person name="Yuen B."/>
        </authorList>
    </citation>
    <scope>NUCLEOTIDE SEQUENCE</scope>
    <source>
        <strain evidence="3">MAGclacostrist064TRANS</strain>
    </source>
</reference>
<dbReference type="InterPro" id="IPR009014">
    <property type="entry name" value="Transketo_C/PFOR_II"/>
</dbReference>
<dbReference type="EMBL" id="JAEPCM010000209">
    <property type="protein sequence ID" value="MCG7945960.1"/>
    <property type="molecule type" value="Genomic_DNA"/>
</dbReference>
<dbReference type="GO" id="GO:0006979">
    <property type="term" value="P:response to oxidative stress"/>
    <property type="evidence" value="ECO:0007669"/>
    <property type="project" value="TreeGrafter"/>
</dbReference>
<keyword evidence="1" id="KW-0786">Thiamine pyrophosphate</keyword>
<gene>
    <name evidence="3" type="ORF">JAZ07_06375</name>
</gene>
<dbReference type="Gene3D" id="3.40.50.920">
    <property type="match status" value="1"/>
</dbReference>
<sequence length="219" mass="24084">LAEHLQTVSLVLSDQSLGQSQAIIEASEEVDLPLKRSVTDNPGEDYRRYQIVAENISPMSLPGTPDGMYTADGLEHNDRGTPSSMASDHREQLNKRLQKLKQFDYGEYWAEVSGEGDTCLITWGSSTGAVKEAADQLNQSGNQVRVIALRLLAPLQRDKILQLLDGATKVLVVEQNHGGQLFHYLQSESVLPLTAQSLAQPGPLPIRPGRIMRAYHALD</sequence>
<protein>
    <submittedName>
        <fullName evidence="3">2-oxoglutarate synthase</fullName>
    </submittedName>
</protein>
<proteinExistence type="predicted"/>
<comment type="caution">
    <text evidence="3">The sequence shown here is derived from an EMBL/GenBank/DDBJ whole genome shotgun (WGS) entry which is preliminary data.</text>
</comment>
<evidence type="ECO:0000259" key="2">
    <source>
        <dbReference type="Pfam" id="PF02780"/>
    </source>
</evidence>
<feature type="non-terminal residue" evidence="3">
    <location>
        <position position="1"/>
    </location>
</feature>
<dbReference type="AlphaFoldDB" id="A0A9E4KC56"/>
<accession>A0A9E4KC56</accession>
<name>A0A9E4KC56_9GAMM</name>
<evidence type="ECO:0000313" key="3">
    <source>
        <dbReference type="EMBL" id="MCG7945960.1"/>
    </source>
</evidence>
<dbReference type="SUPFAM" id="SSF52922">
    <property type="entry name" value="TK C-terminal domain-like"/>
    <property type="match status" value="1"/>
</dbReference>
<feature type="domain" description="Transketolase C-terminal" evidence="2">
    <location>
        <begin position="110"/>
        <end position="176"/>
    </location>
</feature>
<dbReference type="Pfam" id="PF02780">
    <property type="entry name" value="Transketolase_C"/>
    <property type="match status" value="1"/>
</dbReference>
<evidence type="ECO:0000313" key="4">
    <source>
        <dbReference type="Proteomes" id="UP000886667"/>
    </source>
</evidence>
<organism evidence="3 4">
    <name type="scientific">Candidatus Thiodiazotropha taylori</name>
    <dbReference type="NCBI Taxonomy" id="2792791"/>
    <lineage>
        <taxon>Bacteria</taxon>
        <taxon>Pseudomonadati</taxon>
        <taxon>Pseudomonadota</taxon>
        <taxon>Gammaproteobacteria</taxon>
        <taxon>Chromatiales</taxon>
        <taxon>Sedimenticolaceae</taxon>
        <taxon>Candidatus Thiodiazotropha</taxon>
    </lineage>
</organism>
<evidence type="ECO:0000256" key="1">
    <source>
        <dbReference type="ARBA" id="ARBA00023052"/>
    </source>
</evidence>
<dbReference type="PANTHER" id="PTHR32154:SF20">
    <property type="entry name" value="2-OXOGLUTARATE OXIDOREDUCTASE SUBUNIT KORA"/>
    <property type="match status" value="1"/>
</dbReference>
<dbReference type="PANTHER" id="PTHR32154">
    <property type="entry name" value="PYRUVATE-FLAVODOXIN OXIDOREDUCTASE-RELATED"/>
    <property type="match status" value="1"/>
</dbReference>
<dbReference type="InterPro" id="IPR033248">
    <property type="entry name" value="Transketolase_C"/>
</dbReference>